<gene>
    <name evidence="1" type="ORF">BK660_04365</name>
</gene>
<dbReference type="RefSeq" id="WP_148057423.1">
    <property type="nucleotide sequence ID" value="NZ_MOBK01000001.1"/>
</dbReference>
<evidence type="ECO:0000313" key="1">
    <source>
        <dbReference type="EMBL" id="RON25215.1"/>
    </source>
</evidence>
<dbReference type="EMBL" id="MOBK01000001">
    <property type="protein sequence ID" value="RON25215.1"/>
    <property type="molecule type" value="Genomic_DNA"/>
</dbReference>
<organism evidence="1 2">
    <name type="scientific">Pseudomonas brassicacearum</name>
    <dbReference type="NCBI Taxonomy" id="930166"/>
    <lineage>
        <taxon>Bacteria</taxon>
        <taxon>Pseudomonadati</taxon>
        <taxon>Pseudomonadota</taxon>
        <taxon>Gammaproteobacteria</taxon>
        <taxon>Pseudomonadales</taxon>
        <taxon>Pseudomonadaceae</taxon>
        <taxon>Pseudomonas</taxon>
    </lineage>
</organism>
<accession>A0A423IIF1</accession>
<evidence type="ECO:0008006" key="3">
    <source>
        <dbReference type="Google" id="ProtNLM"/>
    </source>
</evidence>
<reference evidence="1 2" key="1">
    <citation type="submission" date="2016-10" db="EMBL/GenBank/DDBJ databases">
        <title>Comparative genome analysis of multiple Pseudomonas spp. focuses on biocontrol and plant growth promoting traits.</title>
        <authorList>
            <person name="Tao X.-Y."/>
            <person name="Taylor C.G."/>
        </authorList>
    </citation>
    <scope>NUCLEOTIDE SEQUENCE [LARGE SCALE GENOMIC DNA]</scope>
    <source>
        <strain evidence="1 2">38D7</strain>
    </source>
</reference>
<name>A0A423IIF1_9PSED</name>
<dbReference type="Proteomes" id="UP000285636">
    <property type="component" value="Unassembled WGS sequence"/>
</dbReference>
<dbReference type="AlphaFoldDB" id="A0A423IIF1"/>
<protein>
    <recommendedName>
        <fullName evidence="3">SSU ribosomal protein S2p (SAe)</fullName>
    </recommendedName>
</protein>
<evidence type="ECO:0000313" key="2">
    <source>
        <dbReference type="Proteomes" id="UP000285636"/>
    </source>
</evidence>
<proteinExistence type="predicted"/>
<comment type="caution">
    <text evidence="1">The sequence shown here is derived from an EMBL/GenBank/DDBJ whole genome shotgun (WGS) entry which is preliminary data.</text>
</comment>
<sequence>MTLEALERSLYEVTPSDVLRREFRSLNRHLDEQVKPGQMVIFSDSRNYMCRREEAQMMAAAEKVNKALKDLTDEEASFMVEHHEVIEPFLGVSSGALGVASFMVGQHMDTLKNTLIELERLHVEQHRQYGHLNSPDFFAKRKRLMKKLDAGLEPLVRKATGLSDHPKLKRALGLSTRRIVHNWNKAGAPNQLPGYATNIEGVARASKYMKAGGYVAIGLGAGSAATKIYETCRTGREEECRQAKFVEGSKLSGNILGGAIAGRLAPTLAPMTCAAIGVGTAGTGGVVCMLVVSGLLAAQMGDGGGQAGEFIGEKLYEASK</sequence>